<dbReference type="Pfam" id="PF14580">
    <property type="entry name" value="LRR_9"/>
    <property type="match status" value="2"/>
</dbReference>
<feature type="compositionally biased region" description="Polar residues" evidence="4">
    <location>
        <begin position="1510"/>
        <end position="1522"/>
    </location>
</feature>
<evidence type="ECO:0000313" key="5">
    <source>
        <dbReference type="EMBL" id="KAK3588858.1"/>
    </source>
</evidence>
<dbReference type="SMART" id="SM00369">
    <property type="entry name" value="LRR_TYP"/>
    <property type="match status" value="13"/>
</dbReference>
<dbReference type="SMART" id="SM00364">
    <property type="entry name" value="LRR_BAC"/>
    <property type="match status" value="5"/>
</dbReference>
<dbReference type="SUPFAM" id="SSF52058">
    <property type="entry name" value="L domain-like"/>
    <property type="match status" value="1"/>
</dbReference>
<proteinExistence type="predicted"/>
<feature type="coiled-coil region" evidence="3">
    <location>
        <begin position="315"/>
        <end position="364"/>
    </location>
</feature>
<evidence type="ECO:0000256" key="1">
    <source>
        <dbReference type="ARBA" id="ARBA00022614"/>
    </source>
</evidence>
<keyword evidence="1" id="KW-0433">Leucine-rich repeat</keyword>
<feature type="compositionally biased region" description="Low complexity" evidence="4">
    <location>
        <begin position="1"/>
        <end position="18"/>
    </location>
</feature>
<gene>
    <name evidence="5" type="ORF">CHS0354_025835</name>
</gene>
<reference evidence="5" key="3">
    <citation type="submission" date="2023-05" db="EMBL/GenBank/DDBJ databases">
        <authorList>
            <person name="Smith C.H."/>
        </authorList>
    </citation>
    <scope>NUCLEOTIDE SEQUENCE</scope>
    <source>
        <strain evidence="5">CHS0354</strain>
        <tissue evidence="5">Mantle</tissue>
    </source>
</reference>
<dbReference type="Gene3D" id="3.90.228.10">
    <property type="match status" value="1"/>
</dbReference>
<dbReference type="Pfam" id="PF13855">
    <property type="entry name" value="LRR_8"/>
    <property type="match status" value="2"/>
</dbReference>
<dbReference type="Proteomes" id="UP001195483">
    <property type="component" value="Unassembled WGS sequence"/>
</dbReference>
<keyword evidence="6" id="KW-1185">Reference proteome</keyword>
<keyword evidence="2" id="KW-0677">Repeat</keyword>
<dbReference type="InterPro" id="IPR003591">
    <property type="entry name" value="Leu-rich_rpt_typical-subtyp"/>
</dbReference>
<evidence type="ECO:0000256" key="4">
    <source>
        <dbReference type="SAM" id="MobiDB-lite"/>
    </source>
</evidence>
<dbReference type="InterPro" id="IPR050836">
    <property type="entry name" value="SDS22/Internalin_LRR"/>
</dbReference>
<evidence type="ECO:0000256" key="3">
    <source>
        <dbReference type="SAM" id="Coils"/>
    </source>
</evidence>
<sequence length="1577" mass="179208">MSSNYSSNSIPSSGRGLSAPSNVAGTPVDSPATQTVETAIGSMAVMIPASTPSIPVKSHQSSIKEEDEEILKEICTINGLNFARVQEGDTSQIHQLEIFFSSYPRVAGLHLFPGLKKLTIMHQSMQRIDGFPFLTDLTELWICECGIKKIENLQAIKYLKKLYLYSNEIRKIENLDHMVDLEILWLNGNQIVNIENLLSLFKLRELNLAENRIEKIGHTLDANIKLVDLNLSGNKISSLKDLTSLMRLPNLSILSLKDPLYSPCPVSLLCNYSTHVLYHLPNLTKLDTYDVSNKSLADMAETTVMKKKMYYNMRIKTVRRNVAEIKSKMDVFKENVLAFYLDRIRDLINNVKEIEQELERPVEELQGNAEIVSTSEHSMDGSEANLQKITSSTPGFPAKLIAIKERIKKWERKISEIEAYYQETLELFKQSADALVSRMILELDSGGNIRFEEGSQSDLWFTSCHDLVLSRFCAADYREHEIVGIKIRRIIRVHNRILRSRFDEKLTSIVDDMEGEFYITNRNVSYKKNLEYLFWMWDPELAGGTHAPTRILEEGFMDKDTYKELGRDGAVPMSNSLSLSDRYRMKYVMKQTKGKDASDQCPFRYGQIIISKVYLGKNVKAVDEKLITKSYYPKIDSVYRPKKMCIANENNTKNVLGITIDSYTCECSTRQCEWYIFDHELVLPEYIIEFEYLTKLPSPSPFATFSDILLDSKVSYDLPHPLIPEDRHVDDDVINMEPKTKPRPRMISLTDELLKKVSGIEEIEHITSLNLHGNGLTRLKPLSELKMLKKLIVSFNELARLDEIAFMGLEQLDASHNKINSLEGMKGLTKLKFLDISWNRLERTRDELSIMRKHTPNLISLDVRHNRWQKPENLRLRIVGRLKSLTILNGTQVTEVESSSALRVAAGSRISQLSLISHSRTTHQKPRSLSLMSTAQILCSQNRNRPEKVGEADSSWYSKVTALNLDNQHITKISNLDKLENLKYASFENNDLTKIEGLENCTKLEELSLENNCISRLDGITKLIQLRRLCLGNNYISSLDGAGLQFLVHLHYLAIDNNRLSSVSGLQNMTPLMELYVGNNLIQNLRDIFYLKGLSSLVILDMYGNPVTCQNDYRLFVIYHLKTLKALDGSAIDASEGSLAKDTFGGRLTPDFVAEKLGHSNFQEVRELDMPNSSLRIIDLGPGDIFINLRSVNLEHNNLTSFSGLVNMPNLRVLCLNHNHIECIMPKNAKVQRTSQKGPVTNGIRGVDLYNNDPLVPVLENLEVLHLGYNNIKDMAALQLSRLTSLKALFLQGNEIIKVEGLEGLHDLRELVLDRNKIKAISETSFINQWNLQELHLEENRLRDLGNFICLENLQRLYLGSNRVQELSELEKLEGLQNLMEISVVNNGAARRHLHRPILVYRLKTLMVIDGIPVTDDERAKAELYFLDQQQLLACMPPLDLNPVVVNQGQTDGSLPGLGQYKTPVPVKVTNMQLATSPMWNGANYYEDVNSQDSMQKGGGRRRNKERSENGASTLGRTNTMYNTPSTGYGGFAYTTTTGNRAQFYLNQIPYVGAHNSQPAEYVEWLTRMNNARINKR</sequence>
<dbReference type="PANTHER" id="PTHR46652">
    <property type="entry name" value="LEUCINE-RICH REPEAT AND IQ DOMAIN-CONTAINING PROTEIN 1-RELATED"/>
    <property type="match status" value="1"/>
</dbReference>
<reference evidence="5" key="2">
    <citation type="journal article" date="2021" name="Genome Biol. Evol.">
        <title>Developing a high-quality reference genome for a parasitic bivalve with doubly uniparental inheritance (Bivalvia: Unionida).</title>
        <authorList>
            <person name="Smith C.H."/>
        </authorList>
    </citation>
    <scope>NUCLEOTIDE SEQUENCE</scope>
    <source>
        <strain evidence="5">CHS0354</strain>
        <tissue evidence="5">Mantle</tissue>
    </source>
</reference>
<dbReference type="SMART" id="SM00365">
    <property type="entry name" value="LRR_SD22"/>
    <property type="match status" value="16"/>
</dbReference>
<dbReference type="Gene3D" id="3.80.10.10">
    <property type="entry name" value="Ribonuclease Inhibitor"/>
    <property type="match status" value="7"/>
</dbReference>
<keyword evidence="3" id="KW-0175">Coiled coil</keyword>
<comment type="caution">
    <text evidence="5">The sequence shown here is derived from an EMBL/GenBank/DDBJ whole genome shotgun (WGS) entry which is preliminary data.</text>
</comment>
<evidence type="ECO:0000313" key="6">
    <source>
        <dbReference type="Proteomes" id="UP001195483"/>
    </source>
</evidence>
<evidence type="ECO:0008006" key="7">
    <source>
        <dbReference type="Google" id="ProtNLM"/>
    </source>
</evidence>
<dbReference type="Pfam" id="PF12799">
    <property type="entry name" value="LRR_4"/>
    <property type="match status" value="2"/>
</dbReference>
<feature type="region of interest" description="Disordered" evidence="4">
    <location>
        <begin position="1"/>
        <end position="30"/>
    </location>
</feature>
<name>A0AAE0SBZ7_9BIVA</name>
<reference evidence="5" key="1">
    <citation type="journal article" date="2021" name="Genome Biol. Evol.">
        <title>A High-Quality Reference Genome for a Parasitic Bivalve with Doubly Uniparental Inheritance (Bivalvia: Unionida).</title>
        <authorList>
            <person name="Smith C.H."/>
        </authorList>
    </citation>
    <scope>NUCLEOTIDE SEQUENCE</scope>
    <source>
        <strain evidence="5">CHS0354</strain>
    </source>
</reference>
<organism evidence="5 6">
    <name type="scientific">Potamilus streckersoni</name>
    <dbReference type="NCBI Taxonomy" id="2493646"/>
    <lineage>
        <taxon>Eukaryota</taxon>
        <taxon>Metazoa</taxon>
        <taxon>Spiralia</taxon>
        <taxon>Lophotrochozoa</taxon>
        <taxon>Mollusca</taxon>
        <taxon>Bivalvia</taxon>
        <taxon>Autobranchia</taxon>
        <taxon>Heteroconchia</taxon>
        <taxon>Palaeoheterodonta</taxon>
        <taxon>Unionida</taxon>
        <taxon>Unionoidea</taxon>
        <taxon>Unionidae</taxon>
        <taxon>Ambleminae</taxon>
        <taxon>Lampsilini</taxon>
        <taxon>Potamilus</taxon>
    </lineage>
</organism>
<dbReference type="InterPro" id="IPR025875">
    <property type="entry name" value="Leu-rich_rpt_4"/>
</dbReference>
<dbReference type="SUPFAM" id="SSF52075">
    <property type="entry name" value="Outer arm dynein light chain 1"/>
    <property type="match status" value="2"/>
</dbReference>
<dbReference type="InterPro" id="IPR001611">
    <property type="entry name" value="Leu-rich_rpt"/>
</dbReference>
<accession>A0AAE0SBZ7</accession>
<feature type="region of interest" description="Disordered" evidence="4">
    <location>
        <begin position="1488"/>
        <end position="1522"/>
    </location>
</feature>
<dbReference type="InterPro" id="IPR032675">
    <property type="entry name" value="LRR_dom_sf"/>
</dbReference>
<dbReference type="EMBL" id="JAEAOA010001547">
    <property type="protein sequence ID" value="KAK3588858.1"/>
    <property type="molecule type" value="Genomic_DNA"/>
</dbReference>
<evidence type="ECO:0000256" key="2">
    <source>
        <dbReference type="ARBA" id="ARBA00022737"/>
    </source>
</evidence>
<dbReference type="PANTHER" id="PTHR46652:SF3">
    <property type="entry name" value="LEUCINE-RICH REPEAT-CONTAINING PROTEIN 9"/>
    <property type="match status" value="1"/>
</dbReference>
<protein>
    <recommendedName>
        <fullName evidence="7">Leucine-rich repeat-containing protein 9</fullName>
    </recommendedName>
</protein>
<dbReference type="PROSITE" id="PS51450">
    <property type="entry name" value="LRR"/>
    <property type="match status" value="15"/>
</dbReference>